<evidence type="ECO:0000313" key="2">
    <source>
        <dbReference type="WBParaSite" id="PSU_v2.g17098.t1"/>
    </source>
</evidence>
<dbReference type="WBParaSite" id="PSU_v2.g17098.t1">
    <property type="protein sequence ID" value="PSU_v2.g17098.t1"/>
    <property type="gene ID" value="PSU_v2.g17098"/>
</dbReference>
<proteinExistence type="predicted"/>
<protein>
    <submittedName>
        <fullName evidence="2">Uncharacterized protein</fullName>
    </submittedName>
</protein>
<keyword evidence="1" id="KW-1185">Reference proteome</keyword>
<reference evidence="2" key="1">
    <citation type="submission" date="2022-11" db="UniProtKB">
        <authorList>
            <consortium name="WormBaseParasite"/>
        </authorList>
    </citation>
    <scope>IDENTIFICATION</scope>
</reference>
<evidence type="ECO:0000313" key="1">
    <source>
        <dbReference type="Proteomes" id="UP000887577"/>
    </source>
</evidence>
<organism evidence="1 2">
    <name type="scientific">Panagrolaimus superbus</name>
    <dbReference type="NCBI Taxonomy" id="310955"/>
    <lineage>
        <taxon>Eukaryota</taxon>
        <taxon>Metazoa</taxon>
        <taxon>Ecdysozoa</taxon>
        <taxon>Nematoda</taxon>
        <taxon>Chromadorea</taxon>
        <taxon>Rhabditida</taxon>
        <taxon>Tylenchina</taxon>
        <taxon>Panagrolaimomorpha</taxon>
        <taxon>Panagrolaimoidea</taxon>
        <taxon>Panagrolaimidae</taxon>
        <taxon>Panagrolaimus</taxon>
    </lineage>
</organism>
<name>A0A914YIG0_9BILA</name>
<accession>A0A914YIG0</accession>
<dbReference type="Proteomes" id="UP000887577">
    <property type="component" value="Unplaced"/>
</dbReference>
<dbReference type="AlphaFoldDB" id="A0A914YIG0"/>
<sequence>MGLICISDKKLKLREEKPFIFDVDSHHLGPTQVSTQTSPSNFGERCGPFLKNYFDSKMETAIIEGNDLLASVIPIAYVHNYTAKKFPAKSSKNFVTYFGFYRSTVSFDSSDDRILKIDPSGDLIECGKHFLVQLFSRYFSNH</sequence>